<evidence type="ECO:0008006" key="2">
    <source>
        <dbReference type="Google" id="ProtNLM"/>
    </source>
</evidence>
<feature type="non-terminal residue" evidence="1">
    <location>
        <position position="1"/>
    </location>
</feature>
<dbReference type="AlphaFoldDB" id="A0A382LEU6"/>
<reference evidence="1" key="1">
    <citation type="submission" date="2018-05" db="EMBL/GenBank/DDBJ databases">
        <authorList>
            <person name="Lanie J.A."/>
            <person name="Ng W.-L."/>
            <person name="Kazmierczak K.M."/>
            <person name="Andrzejewski T.M."/>
            <person name="Davidsen T.M."/>
            <person name="Wayne K.J."/>
            <person name="Tettelin H."/>
            <person name="Glass J.I."/>
            <person name="Rusch D."/>
            <person name="Podicherti R."/>
            <person name="Tsui H.-C.T."/>
            <person name="Winkler M.E."/>
        </authorList>
    </citation>
    <scope>NUCLEOTIDE SEQUENCE</scope>
</reference>
<sequence length="55" mass="6455">DPYEDHNIADENPKIIEEMENLLSTIRNEKTIKVDEYSEAETKAIEEELKKLGYD</sequence>
<dbReference type="EMBL" id="UINC01086174">
    <property type="protein sequence ID" value="SVC34395.1"/>
    <property type="molecule type" value="Genomic_DNA"/>
</dbReference>
<proteinExistence type="predicted"/>
<organism evidence="1">
    <name type="scientific">marine metagenome</name>
    <dbReference type="NCBI Taxonomy" id="408172"/>
    <lineage>
        <taxon>unclassified sequences</taxon>
        <taxon>metagenomes</taxon>
        <taxon>ecological metagenomes</taxon>
    </lineage>
</organism>
<name>A0A382LEU6_9ZZZZ</name>
<gene>
    <name evidence="1" type="ORF">METZ01_LOCUS287249</name>
</gene>
<protein>
    <recommendedName>
        <fullName evidence="2">N-sulphoglucosamine sulphohydrolase C-terminal domain-containing protein</fullName>
    </recommendedName>
</protein>
<evidence type="ECO:0000313" key="1">
    <source>
        <dbReference type="EMBL" id="SVC34395.1"/>
    </source>
</evidence>
<accession>A0A382LEU6</accession>